<dbReference type="RefSeq" id="WP_158640441.1">
    <property type="nucleotide sequence ID" value="NZ_QBKP01000001.1"/>
</dbReference>
<dbReference type="EMBL" id="QBKP01000001">
    <property type="protein sequence ID" value="PTX53514.1"/>
    <property type="molecule type" value="Genomic_DNA"/>
</dbReference>
<evidence type="ECO:0000256" key="5">
    <source>
        <dbReference type="ARBA" id="ARBA00022692"/>
    </source>
</evidence>
<feature type="domain" description="Sulfatase N-terminal" evidence="10">
    <location>
        <begin position="233"/>
        <end position="519"/>
    </location>
</feature>
<feature type="transmembrane region" description="Helical" evidence="8">
    <location>
        <begin position="38"/>
        <end position="60"/>
    </location>
</feature>
<dbReference type="InterPro" id="IPR000917">
    <property type="entry name" value="Sulfatase_N"/>
</dbReference>
<dbReference type="OrthoDB" id="9786870at2"/>
<keyword evidence="9" id="KW-0732">Signal</keyword>
<feature type="transmembrane region" description="Helical" evidence="8">
    <location>
        <begin position="113"/>
        <end position="135"/>
    </location>
</feature>
<evidence type="ECO:0000256" key="9">
    <source>
        <dbReference type="SAM" id="SignalP"/>
    </source>
</evidence>
<evidence type="ECO:0000256" key="3">
    <source>
        <dbReference type="ARBA" id="ARBA00022519"/>
    </source>
</evidence>
<feature type="signal peptide" evidence="9">
    <location>
        <begin position="1"/>
        <end position="28"/>
    </location>
</feature>
<feature type="chain" id="PRO_5015582706" evidence="9">
    <location>
        <begin position="29"/>
        <end position="536"/>
    </location>
</feature>
<dbReference type="SUPFAM" id="SSF53649">
    <property type="entry name" value="Alkaline phosphatase-like"/>
    <property type="match status" value="1"/>
</dbReference>
<keyword evidence="6 8" id="KW-1133">Transmembrane helix</keyword>
<dbReference type="Gene3D" id="3.40.720.10">
    <property type="entry name" value="Alkaline Phosphatase, subunit A"/>
    <property type="match status" value="1"/>
</dbReference>
<evidence type="ECO:0000256" key="1">
    <source>
        <dbReference type="ARBA" id="ARBA00004429"/>
    </source>
</evidence>
<dbReference type="GO" id="GO:0009244">
    <property type="term" value="P:lipopolysaccharide core region biosynthetic process"/>
    <property type="evidence" value="ECO:0007669"/>
    <property type="project" value="TreeGrafter"/>
</dbReference>
<dbReference type="InterPro" id="IPR012549">
    <property type="entry name" value="EptA-like_N"/>
</dbReference>
<comment type="subcellular location">
    <subcellularLocation>
        <location evidence="1">Cell inner membrane</location>
        <topology evidence="1">Multi-pass membrane protein</topology>
    </subcellularLocation>
</comment>
<proteinExistence type="predicted"/>
<evidence type="ECO:0000256" key="8">
    <source>
        <dbReference type="SAM" id="Phobius"/>
    </source>
</evidence>
<keyword evidence="3" id="KW-0997">Cell inner membrane</keyword>
<feature type="transmembrane region" description="Helical" evidence="8">
    <location>
        <begin position="72"/>
        <end position="93"/>
    </location>
</feature>
<evidence type="ECO:0000313" key="12">
    <source>
        <dbReference type="EMBL" id="PTX53514.1"/>
    </source>
</evidence>
<dbReference type="NCBIfam" id="NF028537">
    <property type="entry name" value="P_eth_NH2_trans"/>
    <property type="match status" value="1"/>
</dbReference>
<dbReference type="InterPro" id="IPR040423">
    <property type="entry name" value="PEA_transferase"/>
</dbReference>
<accession>A0A2T6BBS1</accession>
<keyword evidence="4 12" id="KW-0808">Transferase</keyword>
<reference evidence="12 13" key="1">
    <citation type="submission" date="2018-04" db="EMBL/GenBank/DDBJ databases">
        <title>Genomic Encyclopedia of Archaeal and Bacterial Type Strains, Phase II (KMG-II): from individual species to whole genera.</title>
        <authorList>
            <person name="Goeker M."/>
        </authorList>
    </citation>
    <scope>NUCLEOTIDE SEQUENCE [LARGE SCALE GENOMIC DNA]</scope>
    <source>
        <strain evidence="12 13">DSM 21823</strain>
    </source>
</reference>
<dbReference type="InterPro" id="IPR017850">
    <property type="entry name" value="Alkaline_phosphatase_core_sf"/>
</dbReference>
<protein>
    <submittedName>
        <fullName evidence="12">Lipid A ethanolaminephosphotransferase</fullName>
    </submittedName>
</protein>
<name>A0A2T6BBS1_9RHOB</name>
<organism evidence="12 13">
    <name type="scientific">Gemmobacter caeni</name>
    <dbReference type="NCBI Taxonomy" id="589035"/>
    <lineage>
        <taxon>Bacteria</taxon>
        <taxon>Pseudomonadati</taxon>
        <taxon>Pseudomonadota</taxon>
        <taxon>Alphaproteobacteria</taxon>
        <taxon>Rhodobacterales</taxon>
        <taxon>Paracoccaceae</taxon>
        <taxon>Gemmobacter</taxon>
    </lineage>
</organism>
<evidence type="ECO:0000256" key="2">
    <source>
        <dbReference type="ARBA" id="ARBA00022475"/>
    </source>
</evidence>
<dbReference type="PANTHER" id="PTHR30443">
    <property type="entry name" value="INNER MEMBRANE PROTEIN"/>
    <property type="match status" value="1"/>
</dbReference>
<evidence type="ECO:0000259" key="11">
    <source>
        <dbReference type="Pfam" id="PF08019"/>
    </source>
</evidence>
<keyword evidence="7 8" id="KW-0472">Membrane</keyword>
<dbReference type="Pfam" id="PF00884">
    <property type="entry name" value="Sulfatase"/>
    <property type="match status" value="1"/>
</dbReference>
<dbReference type="Proteomes" id="UP000244224">
    <property type="component" value="Unassembled WGS sequence"/>
</dbReference>
<feature type="domain" description="Phosphoethanolamine transferase N-terminal" evidence="11">
    <location>
        <begin position="52"/>
        <end position="200"/>
    </location>
</feature>
<evidence type="ECO:0000259" key="10">
    <source>
        <dbReference type="Pfam" id="PF00884"/>
    </source>
</evidence>
<gene>
    <name evidence="12" type="ORF">C8N34_101432</name>
</gene>
<keyword evidence="5 8" id="KW-0812">Transmembrane</keyword>
<evidence type="ECO:0000256" key="7">
    <source>
        <dbReference type="ARBA" id="ARBA00023136"/>
    </source>
</evidence>
<dbReference type="CDD" id="cd16017">
    <property type="entry name" value="LptA"/>
    <property type="match status" value="1"/>
</dbReference>
<dbReference type="GO" id="GO:0016776">
    <property type="term" value="F:phosphotransferase activity, phosphate group as acceptor"/>
    <property type="evidence" value="ECO:0007669"/>
    <property type="project" value="TreeGrafter"/>
</dbReference>
<evidence type="ECO:0000313" key="13">
    <source>
        <dbReference type="Proteomes" id="UP000244224"/>
    </source>
</evidence>
<comment type="caution">
    <text evidence="12">The sequence shown here is derived from an EMBL/GenBank/DDBJ whole genome shotgun (WGS) entry which is preliminary data.</text>
</comment>
<sequence length="536" mass="58893">MTLPRPKPLSAAMLVALTCLFIMATANATHFRNGARIFEGAPLAFVTLEAALFFLFYALILPFSQRWIVKPVLVFLLLVSASASHFLETYGTIIDREMIQNVMNTTTTEAGHLITFGFIRDMLIFGVLPSAVVLWVPLKDERFLPKLLRTAVIAVVSFALCLGLLLTDYSRFAAIFREQKELMATWNPGAPITGTIRYAKLIMRSQNIVVAPLGTDAKAGPYLSQPGKPVLAVIVVGETGRAANWSLNGYSRDTNPELAKRDITYFTDVTSCGTSTAVSVPCMFSALPREDYTYTKGLSQENLVDVLVRAGFDVKWWDNNTGSQHVAKRIGEQEYDKEKDPVACALGECDDRILLKQLAAELPKITKNTAIILHTVGSHGPSYYLRYDPATAPFAPTCQTGELGKCSSEQIVNTYDNTIAFTDRILAETVDMLAGAPNVVPVMYYVSDHGESLGENGLYLHAAPWFMAPTEQTHVPMVTWVSPEAESRLGLTKACLDARKADTLSHDNMFATVLGMLDIQTEARDPALDLTADCRN</sequence>
<dbReference type="InterPro" id="IPR058130">
    <property type="entry name" value="PEA_transf_C"/>
</dbReference>
<dbReference type="AlphaFoldDB" id="A0A2T6BBS1"/>
<evidence type="ECO:0000256" key="4">
    <source>
        <dbReference type="ARBA" id="ARBA00022679"/>
    </source>
</evidence>
<dbReference type="GO" id="GO:0005886">
    <property type="term" value="C:plasma membrane"/>
    <property type="evidence" value="ECO:0007669"/>
    <property type="project" value="UniProtKB-SubCell"/>
</dbReference>
<dbReference type="PANTHER" id="PTHR30443:SF0">
    <property type="entry name" value="PHOSPHOETHANOLAMINE TRANSFERASE EPTA"/>
    <property type="match status" value="1"/>
</dbReference>
<feature type="transmembrane region" description="Helical" evidence="8">
    <location>
        <begin position="147"/>
        <end position="166"/>
    </location>
</feature>
<dbReference type="Pfam" id="PF08019">
    <property type="entry name" value="EptA_B_N"/>
    <property type="match status" value="1"/>
</dbReference>
<evidence type="ECO:0000256" key="6">
    <source>
        <dbReference type="ARBA" id="ARBA00022989"/>
    </source>
</evidence>
<keyword evidence="13" id="KW-1185">Reference proteome</keyword>
<keyword evidence="2" id="KW-1003">Cell membrane</keyword>